<evidence type="ECO:0000313" key="2">
    <source>
        <dbReference type="Proteomes" id="UP001153331"/>
    </source>
</evidence>
<gene>
    <name evidence="1" type="ORF">OPT61_g4754</name>
</gene>
<sequence>MAESNGPKIIVTLWVLTIIPLLFMLLRFYCKVRYSKVFGWDDTLLAVAWVLSLLYTVYAQICVGYGIGEHFNDIEDKTRLPTGIKYMYISETFGLISVPLSKASFCVTLLRLTVIPWQKQLLWFILITVQITFYAAAIMTLVQCDPIPKLWDLALPGKCWDNRIVIYFCIFVGAYSSLMDFLLAICPWIIIHKLQMRRREKWSIIFAMSLGCLAGVACIVKTTYLPLIGTWADFTYNIADVLIWAMTESAITIVAASIPFMRLMMQDLTSRGGSRGRSYGNTGSYQLKDRPSAGHSIGTKTEIKAQPAAYYKDTTRVKSDDQSDRSILRDAKDAENITQTREVTIAYSESGDDASNDDRLAIRDTATSTVYVQAQSRSRFNLTRYNCRTGAARQQEDVNQTEPASEHSIDAVCVSNHAKRPQSELTSESANTARPARRKTAESKSARQPYT</sequence>
<comment type="caution">
    <text evidence="1">The sequence shown here is derived from an EMBL/GenBank/DDBJ whole genome shotgun (WGS) entry which is preliminary data.</text>
</comment>
<protein>
    <submittedName>
        <fullName evidence="1">Uncharacterized protein</fullName>
    </submittedName>
</protein>
<proteinExistence type="predicted"/>
<dbReference type="EMBL" id="JAPHNI010000280">
    <property type="protein sequence ID" value="KAJ8113021.1"/>
    <property type="molecule type" value="Genomic_DNA"/>
</dbReference>
<organism evidence="1 2">
    <name type="scientific">Boeremia exigua</name>
    <dbReference type="NCBI Taxonomy" id="749465"/>
    <lineage>
        <taxon>Eukaryota</taxon>
        <taxon>Fungi</taxon>
        <taxon>Dikarya</taxon>
        <taxon>Ascomycota</taxon>
        <taxon>Pezizomycotina</taxon>
        <taxon>Dothideomycetes</taxon>
        <taxon>Pleosporomycetidae</taxon>
        <taxon>Pleosporales</taxon>
        <taxon>Pleosporineae</taxon>
        <taxon>Didymellaceae</taxon>
        <taxon>Boeremia</taxon>
    </lineage>
</organism>
<dbReference type="Proteomes" id="UP001153331">
    <property type="component" value="Unassembled WGS sequence"/>
</dbReference>
<keyword evidence="2" id="KW-1185">Reference proteome</keyword>
<accession>A0ACC2ICX7</accession>
<evidence type="ECO:0000313" key="1">
    <source>
        <dbReference type="EMBL" id="KAJ8113021.1"/>
    </source>
</evidence>
<reference evidence="1" key="1">
    <citation type="submission" date="2022-11" db="EMBL/GenBank/DDBJ databases">
        <title>Genome Sequence of Boeremia exigua.</title>
        <authorList>
            <person name="Buettner E."/>
        </authorList>
    </citation>
    <scope>NUCLEOTIDE SEQUENCE</scope>
    <source>
        <strain evidence="1">CU02</strain>
    </source>
</reference>
<name>A0ACC2ICX7_9PLEO</name>